<organism evidence="4 5">
    <name type="scientific">Sphingomonas chungangi</name>
    <dbReference type="NCBI Taxonomy" id="2683589"/>
    <lineage>
        <taxon>Bacteria</taxon>
        <taxon>Pseudomonadati</taxon>
        <taxon>Pseudomonadota</taxon>
        <taxon>Alphaproteobacteria</taxon>
        <taxon>Sphingomonadales</taxon>
        <taxon>Sphingomonadaceae</taxon>
        <taxon>Sphingomonas</taxon>
    </lineage>
</organism>
<dbReference type="Pfam" id="PF11856">
    <property type="entry name" value="DUF3376"/>
    <property type="match status" value="1"/>
</dbReference>
<dbReference type="InterPro" id="IPR016035">
    <property type="entry name" value="Acyl_Trfase/lysoPLipase"/>
</dbReference>
<feature type="domain" description="PNPLA" evidence="3">
    <location>
        <begin position="10"/>
        <end position="333"/>
    </location>
</feature>
<proteinExistence type="predicted"/>
<dbReference type="Pfam" id="PF01734">
    <property type="entry name" value="Patatin"/>
    <property type="match status" value="1"/>
</dbReference>
<sequence length="773" mass="85393">MREKELRLALVCYGGISLAVYMHGITKEIWHLARASRAFTAGDDCETASETVYRRLLECMGAEADIHLRVLVDIIAGASAGGLNGIFLAQAISRGQTLDPLTGLWLEKADVEELVDPQAKAGSRFSKLWATPIAWAWASRQGGLEDTVEPAARSEVKSKLGTFVRGRWFEPPFAGAGFTELILDALDAMAAGPAGQPLLPDGQPLDLMVTVTDFHGHPERLRLHSPDEVMETEHRLTLAFTDRGHRDAQGERLIADTAELAFAARATASFPGAFPPFRVCELDEVLAGREQPWLGRDAFLSRALPRHHAAGHAETATLIDGSVLANAPFRPAVDALRNRPARREIDRRFVYIDPHPGTRSFRLSHSGEAEAPGFFQTIFGAMSDIPREQPIRDNLETIEGRSRRIERMRTLTDAIRPEVEAAVEEALGKTFFLDSPTAARLLAWRAKAHDRATKGAGYAFASYGHLKLNTVAEELAILLHSLGGPAHHPSLPIYRHAIAAYVEGQGLRDVHALSASGASDAAVLFFRRHDLRFRIRRLRFLARRIEAMEQAGEVPREAAQIMREGLFDALTPYLDRQSDDFYDEPIRAAARIAVEQAGAALDMIAERRGLQMLDDAADERLAAAFNALPKGDARRRMLLAYLGFPFYDIAVLPLLQGEGLDEFDPVKVDRIAPEDARAIRSGGAEATLKGIQFNSFGAFFSRAYRENDYLWGRLHGADRLIDIVASTLPQGRTLRAGAISGLKRDLFRAILTEERDRLKHVPELFEALEREVG</sequence>
<dbReference type="PROSITE" id="PS51635">
    <property type="entry name" value="PNPLA"/>
    <property type="match status" value="1"/>
</dbReference>
<protein>
    <submittedName>
        <fullName evidence="4">Patatin-like protein</fullName>
    </submittedName>
</protein>
<evidence type="ECO:0000313" key="4">
    <source>
        <dbReference type="EMBL" id="MBA2935718.1"/>
    </source>
</evidence>
<feature type="short sequence motif" description="GXSXG" evidence="2">
    <location>
        <begin position="77"/>
        <end position="81"/>
    </location>
</feature>
<dbReference type="NCBIfam" id="TIGR03607">
    <property type="entry name" value="patatin-like protein"/>
    <property type="match status" value="1"/>
</dbReference>
<dbReference type="Gene3D" id="3.40.1090.10">
    <property type="entry name" value="Cytosolic phospholipase A2 catalytic domain"/>
    <property type="match status" value="1"/>
</dbReference>
<feature type="active site" description="Proton acceptor" evidence="2">
    <location>
        <position position="320"/>
    </location>
</feature>
<evidence type="ECO:0000313" key="5">
    <source>
        <dbReference type="Proteomes" id="UP000570166"/>
    </source>
</evidence>
<dbReference type="GO" id="GO:0016787">
    <property type="term" value="F:hydrolase activity"/>
    <property type="evidence" value="ECO:0007669"/>
    <property type="project" value="UniProtKB-UniRule"/>
</dbReference>
<dbReference type="InterPro" id="IPR002641">
    <property type="entry name" value="PNPLA_dom"/>
</dbReference>
<keyword evidence="5" id="KW-1185">Reference proteome</keyword>
<dbReference type="RefSeq" id="WP_160363147.1">
    <property type="nucleotide sequence ID" value="NZ_JACEIB010000026.1"/>
</dbReference>
<dbReference type="Proteomes" id="UP000570166">
    <property type="component" value="Unassembled WGS sequence"/>
</dbReference>
<gene>
    <name evidence="4" type="ORF">HZF05_16665</name>
</gene>
<accession>A0A838LE06</accession>
<keyword evidence="1 2" id="KW-0443">Lipid metabolism</keyword>
<dbReference type="AlphaFoldDB" id="A0A838LE06"/>
<dbReference type="EMBL" id="JACEIB010000026">
    <property type="protein sequence ID" value="MBA2935718.1"/>
    <property type="molecule type" value="Genomic_DNA"/>
</dbReference>
<dbReference type="InterPro" id="IPR019894">
    <property type="entry name" value="Patatin-related_protein"/>
</dbReference>
<dbReference type="SUPFAM" id="SSF52151">
    <property type="entry name" value="FabD/lysophospholipase-like"/>
    <property type="match status" value="1"/>
</dbReference>
<dbReference type="GO" id="GO:0016042">
    <property type="term" value="P:lipid catabolic process"/>
    <property type="evidence" value="ECO:0007669"/>
    <property type="project" value="UniProtKB-UniRule"/>
</dbReference>
<name>A0A838LE06_9SPHN</name>
<evidence type="ECO:0000259" key="3">
    <source>
        <dbReference type="PROSITE" id="PS51635"/>
    </source>
</evidence>
<evidence type="ECO:0000256" key="2">
    <source>
        <dbReference type="PROSITE-ProRule" id="PRU01161"/>
    </source>
</evidence>
<comment type="caution">
    <text evidence="4">The sequence shown here is derived from an EMBL/GenBank/DDBJ whole genome shotgun (WGS) entry which is preliminary data.</text>
</comment>
<feature type="active site" description="Nucleophile" evidence="2">
    <location>
        <position position="79"/>
    </location>
</feature>
<reference evidence="4 5" key="1">
    <citation type="submission" date="2020-07" db="EMBL/GenBank/DDBJ databases">
        <authorList>
            <person name="Sun Q."/>
        </authorList>
    </citation>
    <scope>NUCLEOTIDE SEQUENCE [LARGE SCALE GENOMIC DNA]</scope>
    <source>
        <strain evidence="4 5">CGMCC 1.13654</strain>
    </source>
</reference>
<keyword evidence="2" id="KW-0378">Hydrolase</keyword>
<keyword evidence="2" id="KW-0442">Lipid degradation</keyword>
<dbReference type="InterPro" id="IPR024282">
    <property type="entry name" value="DUF3376"/>
</dbReference>
<evidence type="ECO:0000256" key="1">
    <source>
        <dbReference type="ARBA" id="ARBA00023098"/>
    </source>
</evidence>
<comment type="caution">
    <text evidence="2">Lacks conserved residue(s) required for the propagation of feature annotation.</text>
</comment>